<sequence length="672" mass="77903">MNLITKRFVVANLEKTLYDAFVTERRSLNKSNKLHNPQNVLIETNKNNKGKSDYQNARTITDKWLLDALNPKVKSDGPQVISLQLPIILKTLQKLRTTNNVNLYFKLLTKLNSTKVNWVVTAHPTSVEKEFEQKTPVEFYHELSNMLMKISSRTMSFKDEEQINALAKFSLNITSQYVNFIEKTNSKIYLKFWNNVISIVLKTKSAVFLEEMLKLIQKLNQSESNIASTIVLTDYAYVLFYLETDQLLKLEEYIKHSKSLNPSNILTKVDESSLDILCPLLLKTLDRYVNAGIDDSYDQLANIIARTYSKGFDENDIASLDILCNNEAIKPFSEYLGRSSSFPSKKDIAFENLKSSIIAEDKSILDVLKKLQTNNIDPYNEHTRDLLDFVIFKFDGTNRPDLEIWKDQFSTIVEYFNDNKTPLPIQKFFVNTLMKHFVGDRYFGFALSILRLLYIGSNFKLSLVECQDSIAVSSTGFHPLFKSITNSKSSILSSLKLLEMMSELEKKNRFQFIPEDFNYLFVTALQFKDRVLFNFYLREYIMRYGHQTYNKDKKKWSLPPQLSWIASRMIRFNIHENVAKAVQNIYINNNGSPMNSAEIEELTKCISNGNKFPDRIDISYNDMRDILRNKLQTNKLIGGGYSLLTDQRYSNILKDVIEHMELKEVAITPEMK</sequence>
<dbReference type="GO" id="GO:0000372">
    <property type="term" value="P:Group I intron splicing"/>
    <property type="evidence" value="ECO:0007669"/>
    <property type="project" value="InterPro"/>
</dbReference>
<name>A0A9P7BDT9_MAUEX</name>
<accession>A0A9P7BDT9</accession>
<comment type="caution">
    <text evidence="1">The sequence shown here is derived from an EMBL/GenBank/DDBJ whole genome shotgun (WGS) entry which is preliminary data.</text>
</comment>
<reference evidence="1 2" key="1">
    <citation type="submission" date="2020-11" db="EMBL/GenBank/DDBJ databases">
        <title>Kefir isolates.</title>
        <authorList>
            <person name="Marcisauskas S."/>
            <person name="Kim Y."/>
            <person name="Blasche S."/>
        </authorList>
    </citation>
    <scope>NUCLEOTIDE SEQUENCE [LARGE SCALE GENOMIC DNA]</scope>
    <source>
        <strain evidence="1 2">OG2</strain>
    </source>
</reference>
<organism evidence="1 2">
    <name type="scientific">Maudiozyma exigua</name>
    <name type="common">Yeast</name>
    <name type="synonym">Kazachstania exigua</name>
    <dbReference type="NCBI Taxonomy" id="34358"/>
    <lineage>
        <taxon>Eukaryota</taxon>
        <taxon>Fungi</taxon>
        <taxon>Dikarya</taxon>
        <taxon>Ascomycota</taxon>
        <taxon>Saccharomycotina</taxon>
        <taxon>Saccharomycetes</taxon>
        <taxon>Saccharomycetales</taxon>
        <taxon>Saccharomycetaceae</taxon>
        <taxon>Maudiozyma</taxon>
    </lineage>
</organism>
<dbReference type="OrthoDB" id="4041451at2759"/>
<proteinExistence type="predicted"/>
<keyword evidence="2" id="KW-1185">Reference proteome</keyword>
<evidence type="ECO:0000313" key="1">
    <source>
        <dbReference type="EMBL" id="KAG0672108.1"/>
    </source>
</evidence>
<dbReference type="EMBL" id="PUHR01000005">
    <property type="protein sequence ID" value="KAG0672108.1"/>
    <property type="molecule type" value="Genomic_DNA"/>
</dbReference>
<evidence type="ECO:0000313" key="2">
    <source>
        <dbReference type="Proteomes" id="UP000750334"/>
    </source>
</evidence>
<dbReference type="InterPro" id="IPR025694">
    <property type="entry name" value="MNE1"/>
</dbReference>
<gene>
    <name evidence="1" type="ORF">C6P45_004123</name>
</gene>
<dbReference type="Proteomes" id="UP000750334">
    <property type="component" value="Unassembled WGS sequence"/>
</dbReference>
<protein>
    <submittedName>
        <fullName evidence="1">Uncharacterized protein</fullName>
    </submittedName>
</protein>
<dbReference type="Pfam" id="PF13762">
    <property type="entry name" value="MNE1"/>
    <property type="match status" value="1"/>
</dbReference>
<dbReference type="AlphaFoldDB" id="A0A9P7BDT9"/>
<dbReference type="GO" id="GO:1990904">
    <property type="term" value="C:ribonucleoprotein complex"/>
    <property type="evidence" value="ECO:0007669"/>
    <property type="project" value="InterPro"/>
</dbReference>